<dbReference type="InterPro" id="IPR002201">
    <property type="entry name" value="Glyco_trans_9"/>
</dbReference>
<evidence type="ECO:0000256" key="2">
    <source>
        <dbReference type="ARBA" id="ARBA00022679"/>
    </source>
</evidence>
<protein>
    <submittedName>
        <fullName evidence="3">Lipopolysaccharide 1,2-N-acetylglucosaminetransferase</fullName>
    </submittedName>
</protein>
<dbReference type="Proteomes" id="UP000034085">
    <property type="component" value="Chromosome"/>
</dbReference>
<proteinExistence type="predicted"/>
<dbReference type="HOGENOM" id="CLU_056162_2_0_6"/>
<dbReference type="AlphaFoldDB" id="A0A0F6RH44"/>
<sequence length="358" mass="40841">MGLGAFHKKKRYCINKIKINFLSFFFSRKKNKKINAENIQTCLLIHDNNKLGDLIVLSSLYRELSNRGVKLSILTTATGKAFLSGNSKIHQFYIKKSNAISDVLALRKQLSGESFDIVLDPFETMPSFSHSVLLSGVRHSHILGFDKWYKRYYTVYHPHDEMLTAHMCTRANEILRHFYGDERNEFDVSYDLPLPESVEKEVLNFVGDSKIIIINALGAKKICRLSDEQISSIYSHLCEHYPEYRIIFTGLAEDIRSIPLSGIESLPFKEFIYTVALTKFSQYVISVDTALVHIASAYEIPTLALYPNARQTTYPSHLIWAPNNCNALQVVSPTYTVKDISLDVLAESVEDLLSKRQK</sequence>
<reference evidence="3 4" key="1">
    <citation type="journal article" date="2013" name="Appl. Microbiol. Biotechnol.">
        <title>Glycerol assimilation and production of 1,3-propanediol by Citrobacter amalonaticus Y19.</title>
        <authorList>
            <person name="Ainala S.K."/>
            <person name="Ashok S."/>
            <person name="Ko Y."/>
            <person name="Park S."/>
        </authorList>
    </citation>
    <scope>NUCLEOTIDE SEQUENCE [LARGE SCALE GENOMIC DNA]</scope>
    <source>
        <strain evidence="3 4">Y19</strain>
    </source>
</reference>
<evidence type="ECO:0000313" key="3">
    <source>
        <dbReference type="EMBL" id="AKE60608.1"/>
    </source>
</evidence>
<dbReference type="PANTHER" id="PTHR30160">
    <property type="entry name" value="TETRAACYLDISACCHARIDE 4'-KINASE-RELATED"/>
    <property type="match status" value="1"/>
</dbReference>
<name>A0A0F6RH44_CITAM</name>
<keyword evidence="2 3" id="KW-0808">Transferase</keyword>
<dbReference type="PANTHER" id="PTHR30160:SF1">
    <property type="entry name" value="LIPOPOLYSACCHARIDE 1,2-N-ACETYLGLUCOSAMINETRANSFERASE-RELATED"/>
    <property type="match status" value="1"/>
</dbReference>
<gene>
    <name evidence="3" type="ORF">F384_19575</name>
</gene>
<evidence type="ECO:0000313" key="4">
    <source>
        <dbReference type="Proteomes" id="UP000034085"/>
    </source>
</evidence>
<dbReference type="GO" id="GO:0005829">
    <property type="term" value="C:cytosol"/>
    <property type="evidence" value="ECO:0007669"/>
    <property type="project" value="TreeGrafter"/>
</dbReference>
<dbReference type="Pfam" id="PF01075">
    <property type="entry name" value="Glyco_transf_9"/>
    <property type="match status" value="1"/>
</dbReference>
<dbReference type="GO" id="GO:0009244">
    <property type="term" value="P:lipopolysaccharide core region biosynthetic process"/>
    <property type="evidence" value="ECO:0007669"/>
    <property type="project" value="TreeGrafter"/>
</dbReference>
<dbReference type="Gene3D" id="3.40.50.2000">
    <property type="entry name" value="Glycogen Phosphorylase B"/>
    <property type="match status" value="2"/>
</dbReference>
<dbReference type="KEGG" id="cama:F384_19575"/>
<dbReference type="RefSeq" id="WP_046492109.1">
    <property type="nucleotide sequence ID" value="NZ_CP011132.1"/>
</dbReference>
<dbReference type="GO" id="GO:0008713">
    <property type="term" value="F:ADP-heptose-lipopolysaccharide heptosyltransferase activity"/>
    <property type="evidence" value="ECO:0007669"/>
    <property type="project" value="TreeGrafter"/>
</dbReference>
<keyword evidence="1" id="KW-0328">Glycosyltransferase</keyword>
<organism evidence="3 4">
    <name type="scientific">Citrobacter amalonaticus Y19</name>
    <dbReference type="NCBI Taxonomy" id="1261127"/>
    <lineage>
        <taxon>Bacteria</taxon>
        <taxon>Pseudomonadati</taxon>
        <taxon>Pseudomonadota</taxon>
        <taxon>Gammaproteobacteria</taxon>
        <taxon>Enterobacterales</taxon>
        <taxon>Enterobacteriaceae</taxon>
        <taxon>Citrobacter</taxon>
    </lineage>
</organism>
<evidence type="ECO:0000256" key="1">
    <source>
        <dbReference type="ARBA" id="ARBA00022676"/>
    </source>
</evidence>
<dbReference type="EMBL" id="CP011132">
    <property type="protein sequence ID" value="AKE60608.1"/>
    <property type="molecule type" value="Genomic_DNA"/>
</dbReference>
<accession>A0A0F6RH44</accession>
<dbReference type="InterPro" id="IPR051199">
    <property type="entry name" value="LPS_LOS_Heptosyltrfase"/>
</dbReference>
<dbReference type="PATRIC" id="fig|1261127.3.peg.4087"/>
<dbReference type="SUPFAM" id="SSF53756">
    <property type="entry name" value="UDP-Glycosyltransferase/glycogen phosphorylase"/>
    <property type="match status" value="1"/>
</dbReference>
<dbReference type="OrthoDB" id="89608at2"/>